<feature type="chain" id="PRO_5014462857" evidence="1">
    <location>
        <begin position="32"/>
        <end position="374"/>
    </location>
</feature>
<accession>A0A2K6S3H9</accession>
<dbReference type="AlphaFoldDB" id="A0A2K6S3H9"/>
<dbReference type="GO" id="GO:0018279">
    <property type="term" value="P:protein N-linked glycosylation via asparagine"/>
    <property type="evidence" value="ECO:0007669"/>
    <property type="project" value="TreeGrafter"/>
</dbReference>
<feature type="domain" description="UGGT thioredoxin-like" evidence="2">
    <location>
        <begin position="45"/>
        <end position="226"/>
    </location>
</feature>
<evidence type="ECO:0000259" key="2">
    <source>
        <dbReference type="Pfam" id="PF18400"/>
    </source>
</evidence>
<name>A0A2K6S3H9_SAIBB</name>
<sequence length="374" mass="42530">MAPAKATNAVRLLLGSTALWLSQLGVQTVSASKAVTAHLAAKWPETPLLLEASEFMAEESNEIFWQFLETVQELAIYKQTESDYSYYNLILKKAGQFLDNLHINLLKFAFSIRAYSPAIQMFQQIAADEPPPDGCNAFVVIHKKHTCKINEIKKLLKKAASRTRPYLFKGDHKFPTNKENLPVVILYAEMGTRAFSAFHKVLSEKAQNGEILYVLRHYIQKPSSRKMYLSGYGVELAIKSTEYKALDDTQVKTVTNTTVEDETEANEVQGFLFGKLKEIYSDLRDNLTAFQKYLIESSKQMTPLKVWELQDLSFQAASQIMSTPVYDAIKLMKDISQNFPIKARLRMNILICLFQSTLISTAKNLRSQHLYNKT</sequence>
<protein>
    <submittedName>
        <fullName evidence="4">UDP-glucose glycoprotein glucosyltransferase 2</fullName>
    </submittedName>
</protein>
<dbReference type="GeneTree" id="ENSGT00390000004600"/>
<feature type="signal peptide" evidence="1">
    <location>
        <begin position="1"/>
        <end position="31"/>
    </location>
</feature>
<evidence type="ECO:0000313" key="4">
    <source>
        <dbReference type="Ensembl" id="ENSSBOP00000001941.1"/>
    </source>
</evidence>
<dbReference type="PANTHER" id="PTHR11226:SF1">
    <property type="entry name" value="UDP-GLUCOSE:GLYCOPROTEIN GLUCOSYLTRANSFERASE 2"/>
    <property type="match status" value="1"/>
</dbReference>
<dbReference type="GO" id="GO:0005783">
    <property type="term" value="C:endoplasmic reticulum"/>
    <property type="evidence" value="ECO:0007669"/>
    <property type="project" value="TreeGrafter"/>
</dbReference>
<evidence type="ECO:0000259" key="3">
    <source>
        <dbReference type="Pfam" id="PF18401"/>
    </source>
</evidence>
<dbReference type="InterPro" id="IPR040694">
    <property type="entry name" value="UGGT_TRXL_2"/>
</dbReference>
<dbReference type="GO" id="GO:0051082">
    <property type="term" value="F:unfolded protein binding"/>
    <property type="evidence" value="ECO:0007669"/>
    <property type="project" value="TreeGrafter"/>
</dbReference>
<proteinExistence type="predicted"/>
<dbReference type="InterPro" id="IPR040693">
    <property type="entry name" value="UGGT_TRXL_1"/>
</dbReference>
<keyword evidence="5" id="KW-1185">Reference proteome</keyword>
<dbReference type="InterPro" id="IPR009448">
    <property type="entry name" value="UDP-g_GGtrans"/>
</dbReference>
<dbReference type="Pfam" id="PF18400">
    <property type="entry name" value="Thioredoxin_12"/>
    <property type="match status" value="1"/>
</dbReference>
<reference evidence="4" key="2">
    <citation type="submission" date="2025-09" db="UniProtKB">
        <authorList>
            <consortium name="Ensembl"/>
        </authorList>
    </citation>
    <scope>IDENTIFICATION</scope>
</reference>
<dbReference type="GO" id="GO:0003980">
    <property type="term" value="F:UDP-glucose:glycoprotein glucosyltransferase activity"/>
    <property type="evidence" value="ECO:0007669"/>
    <property type="project" value="InterPro"/>
</dbReference>
<reference evidence="4" key="1">
    <citation type="submission" date="2025-08" db="UniProtKB">
        <authorList>
            <consortium name="Ensembl"/>
        </authorList>
    </citation>
    <scope>IDENTIFICATION</scope>
</reference>
<dbReference type="PANTHER" id="PTHR11226">
    <property type="entry name" value="UDP-GLUCOSE GLYCOPROTEIN:GLUCOSYLTRANSFERASE"/>
    <property type="match status" value="1"/>
</dbReference>
<organism evidence="4 5">
    <name type="scientific">Saimiri boliviensis boliviensis</name>
    <name type="common">Bolivian squirrel monkey</name>
    <dbReference type="NCBI Taxonomy" id="39432"/>
    <lineage>
        <taxon>Eukaryota</taxon>
        <taxon>Metazoa</taxon>
        <taxon>Chordata</taxon>
        <taxon>Craniata</taxon>
        <taxon>Vertebrata</taxon>
        <taxon>Euteleostomi</taxon>
        <taxon>Mammalia</taxon>
        <taxon>Eutheria</taxon>
        <taxon>Euarchontoglires</taxon>
        <taxon>Primates</taxon>
        <taxon>Haplorrhini</taxon>
        <taxon>Platyrrhini</taxon>
        <taxon>Cebidae</taxon>
        <taxon>Saimiriinae</taxon>
        <taxon>Saimiri</taxon>
    </lineage>
</organism>
<dbReference type="Ensembl" id="ENSSBOT00000011277.1">
    <property type="protein sequence ID" value="ENSSBOP00000001941.1"/>
    <property type="gene ID" value="ENSSBOG00000009151.1"/>
</dbReference>
<dbReference type="GO" id="GO:0036503">
    <property type="term" value="P:ERAD pathway"/>
    <property type="evidence" value="ECO:0007669"/>
    <property type="project" value="TreeGrafter"/>
</dbReference>
<gene>
    <name evidence="4" type="primary">UGGT2</name>
</gene>
<dbReference type="Proteomes" id="UP000233220">
    <property type="component" value="Unplaced"/>
</dbReference>
<evidence type="ECO:0000313" key="5">
    <source>
        <dbReference type="Proteomes" id="UP000233220"/>
    </source>
</evidence>
<keyword evidence="1" id="KW-0732">Signal</keyword>
<feature type="domain" description="UGGT thioredoxin-like" evidence="3">
    <location>
        <begin position="297"/>
        <end position="345"/>
    </location>
</feature>
<dbReference type="Pfam" id="PF18401">
    <property type="entry name" value="Thioredoxin_13"/>
    <property type="match status" value="1"/>
</dbReference>
<evidence type="ECO:0000256" key="1">
    <source>
        <dbReference type="SAM" id="SignalP"/>
    </source>
</evidence>